<dbReference type="eggNOG" id="ENOG502QVMW">
    <property type="taxonomic scope" value="Eukaryota"/>
</dbReference>
<proteinExistence type="predicted"/>
<evidence type="ECO:0000256" key="2">
    <source>
        <dbReference type="ARBA" id="ARBA00022723"/>
    </source>
</evidence>
<evidence type="ECO:0000313" key="10">
    <source>
        <dbReference type="EnsemblPlants" id="OPUNC06G24380.2"/>
    </source>
</evidence>
<dbReference type="Gene3D" id="3.30.1370.210">
    <property type="match status" value="1"/>
</dbReference>
<feature type="region of interest" description="Disordered" evidence="8">
    <location>
        <begin position="420"/>
        <end position="474"/>
    </location>
</feature>
<keyword evidence="2 7" id="KW-0479">Metal-binding</keyword>
<evidence type="ECO:0000313" key="11">
    <source>
        <dbReference type="Proteomes" id="UP000026962"/>
    </source>
</evidence>
<dbReference type="InterPro" id="IPR051767">
    <property type="entry name" value="Nucleoporin_NUP42"/>
</dbReference>
<evidence type="ECO:0000256" key="5">
    <source>
        <dbReference type="ARBA" id="ARBA00023125"/>
    </source>
</evidence>
<feature type="compositionally biased region" description="Low complexity" evidence="8">
    <location>
        <begin position="299"/>
        <end position="311"/>
    </location>
</feature>
<feature type="region of interest" description="Disordered" evidence="8">
    <location>
        <begin position="147"/>
        <end position="166"/>
    </location>
</feature>
<accession>A0A0E0LFD6</accession>
<keyword evidence="11" id="KW-1185">Reference proteome</keyword>
<evidence type="ECO:0000256" key="1">
    <source>
        <dbReference type="ARBA" id="ARBA00004123"/>
    </source>
</evidence>
<dbReference type="Gramene" id="OPUNC06G24380.2">
    <property type="protein sequence ID" value="OPUNC06G24380.2"/>
    <property type="gene ID" value="OPUNC06G24380"/>
</dbReference>
<dbReference type="PANTHER" id="PTHR46527:SF1">
    <property type="entry name" value="NUCLEOPORIN NUP42"/>
    <property type="match status" value="1"/>
</dbReference>
<dbReference type="AlphaFoldDB" id="A0A0E0LFD6"/>
<feature type="compositionally biased region" description="Low complexity" evidence="8">
    <location>
        <begin position="238"/>
        <end position="266"/>
    </location>
</feature>
<feature type="compositionally biased region" description="Low complexity" evidence="8">
    <location>
        <begin position="218"/>
        <end position="227"/>
    </location>
</feature>
<protein>
    <recommendedName>
        <fullName evidence="9">C3H1-type domain-containing protein</fullName>
    </recommendedName>
</protein>
<dbReference type="InterPro" id="IPR000571">
    <property type="entry name" value="Znf_CCCH"/>
</dbReference>
<organism evidence="10">
    <name type="scientific">Oryza punctata</name>
    <name type="common">Red rice</name>
    <dbReference type="NCBI Taxonomy" id="4537"/>
    <lineage>
        <taxon>Eukaryota</taxon>
        <taxon>Viridiplantae</taxon>
        <taxon>Streptophyta</taxon>
        <taxon>Embryophyta</taxon>
        <taxon>Tracheophyta</taxon>
        <taxon>Spermatophyta</taxon>
        <taxon>Magnoliopsida</taxon>
        <taxon>Liliopsida</taxon>
        <taxon>Poales</taxon>
        <taxon>Poaceae</taxon>
        <taxon>BOP clade</taxon>
        <taxon>Oryzoideae</taxon>
        <taxon>Oryzeae</taxon>
        <taxon>Oryzinae</taxon>
        <taxon>Oryza</taxon>
    </lineage>
</organism>
<dbReference type="Proteomes" id="UP000026962">
    <property type="component" value="Chromosome 6"/>
</dbReference>
<keyword evidence="6" id="KW-0539">Nucleus</keyword>
<reference evidence="10" key="2">
    <citation type="submission" date="2018-05" db="EMBL/GenBank/DDBJ databases">
        <title>OpunRS2 (Oryza punctata Reference Sequence Version 2).</title>
        <authorList>
            <person name="Zhang J."/>
            <person name="Kudrna D."/>
            <person name="Lee S."/>
            <person name="Talag J."/>
            <person name="Welchert J."/>
            <person name="Wing R.A."/>
        </authorList>
    </citation>
    <scope>NUCLEOTIDE SEQUENCE [LARGE SCALE GENOMIC DNA]</scope>
</reference>
<dbReference type="STRING" id="4537.A0A0E0LFD6"/>
<feature type="region of interest" description="Disordered" evidence="8">
    <location>
        <begin position="216"/>
        <end position="316"/>
    </location>
</feature>
<dbReference type="SUPFAM" id="SSF90229">
    <property type="entry name" value="CCCH zinc finger"/>
    <property type="match status" value="1"/>
</dbReference>
<evidence type="ECO:0000259" key="9">
    <source>
        <dbReference type="PROSITE" id="PS50103"/>
    </source>
</evidence>
<dbReference type="GO" id="GO:0003677">
    <property type="term" value="F:DNA binding"/>
    <property type="evidence" value="ECO:0007669"/>
    <property type="project" value="UniProtKB-KW"/>
</dbReference>
<reference evidence="10" key="1">
    <citation type="submission" date="2015-04" db="UniProtKB">
        <authorList>
            <consortium name="EnsemblPlants"/>
        </authorList>
    </citation>
    <scope>IDENTIFICATION</scope>
</reference>
<keyword evidence="3 7" id="KW-0863">Zinc-finger</keyword>
<dbReference type="SMART" id="SM00356">
    <property type="entry name" value="ZnF_C3H1"/>
    <property type="match status" value="1"/>
</dbReference>
<name>A0A0E0LFD6_ORYPU</name>
<keyword evidence="4 7" id="KW-0862">Zinc</keyword>
<dbReference type="PANTHER" id="PTHR46527">
    <property type="entry name" value="NUCLEOPORIN-LIKE PROTEIN 2"/>
    <property type="match status" value="1"/>
</dbReference>
<dbReference type="GO" id="GO:0008270">
    <property type="term" value="F:zinc ion binding"/>
    <property type="evidence" value="ECO:0007669"/>
    <property type="project" value="UniProtKB-KW"/>
</dbReference>
<feature type="compositionally biased region" description="Polar residues" evidence="8">
    <location>
        <begin position="420"/>
        <end position="441"/>
    </location>
</feature>
<evidence type="ECO:0000256" key="6">
    <source>
        <dbReference type="ARBA" id="ARBA00023242"/>
    </source>
</evidence>
<dbReference type="PROSITE" id="PS50103">
    <property type="entry name" value="ZF_C3H1"/>
    <property type="match status" value="1"/>
</dbReference>
<evidence type="ECO:0000256" key="4">
    <source>
        <dbReference type="ARBA" id="ARBA00022833"/>
    </source>
</evidence>
<dbReference type="InterPro" id="IPR036855">
    <property type="entry name" value="Znf_CCCH_sf"/>
</dbReference>
<sequence>MLEKVSGCGGGVERIAASASATTAGAAARAKPPPFILSVSVSDEAPTHAICGCVAGAAPLCCCWVCWCWERALWTGSIWAGPTQRTPLSWAEPPAARLAHWLLAVTASEKGGGEGVRLRRRPRLELSTEAATRGKLGQPTLISWRWKEEEEEEEGSSACGGRRGGWEALNPRAGALESNPPSFRFAAMSRRQEVCRNFQRGSCKYGAQCRYLHASPHQQQQQQQQQQVKPNPFGFGTGSRQQQPSFGSQFQQQQQQQQQKPNPFGFGVQGGNAQSRNAPGPAKPFQNKWVRDPSAQTKQAEAAQPPQVQAAHTSCEDPQSCRQQISEDFKNEAPIWKLTCYAHLRSGPCDIKGDISFEELRAKAYEEGKQGHSLQSIVEGERNLQNTKLMEFTNLINSARPSQTPSFPTMSSFPEVKNNSSFGASQTNGPPVFSSFSQIGAATNIGPGPGTTTPGMPASSPFGHPSSAPLATPTFGSSQMKFGVSSVFGNQGSGQSFGNFQAPRFPSSKSPASSVQHRDIDRQSQELLNGMVTLPSVMSEASVGNNKNENQDDSIWLKEKWAIGEIPLDEPPQRHWTLILAAMLQLHDDTKEFEPTSPAAAGPGDYKFVCSISSGRSALLLPIRLRSDDPDVPFDSPDMETNRAIRLNKIILETNSLKLNVKRSLTSVDYDLSCLGP</sequence>
<keyword evidence="5" id="KW-0238">DNA-binding</keyword>
<dbReference type="Pfam" id="PF00642">
    <property type="entry name" value="zf-CCCH"/>
    <property type="match status" value="1"/>
</dbReference>
<dbReference type="EnsemblPlants" id="OPUNC06G24380.2">
    <property type="protein sequence ID" value="OPUNC06G24380.2"/>
    <property type="gene ID" value="OPUNC06G24380"/>
</dbReference>
<dbReference type="HOGENOM" id="CLU_420040_0_0_1"/>
<comment type="subcellular location">
    <subcellularLocation>
        <location evidence="1">Nucleus</location>
    </subcellularLocation>
</comment>
<feature type="zinc finger region" description="C3H1-type" evidence="7">
    <location>
        <begin position="189"/>
        <end position="216"/>
    </location>
</feature>
<feature type="domain" description="C3H1-type" evidence="9">
    <location>
        <begin position="189"/>
        <end position="216"/>
    </location>
</feature>
<dbReference type="GO" id="GO:0005634">
    <property type="term" value="C:nucleus"/>
    <property type="evidence" value="ECO:0007669"/>
    <property type="project" value="UniProtKB-SubCell"/>
</dbReference>
<evidence type="ECO:0000256" key="3">
    <source>
        <dbReference type="ARBA" id="ARBA00022771"/>
    </source>
</evidence>
<evidence type="ECO:0000256" key="7">
    <source>
        <dbReference type="PROSITE-ProRule" id="PRU00723"/>
    </source>
</evidence>
<evidence type="ECO:0000256" key="8">
    <source>
        <dbReference type="SAM" id="MobiDB-lite"/>
    </source>
</evidence>